<comment type="caution">
    <text evidence="10">The sequence shown here is derived from an EMBL/GenBank/DDBJ whole genome shotgun (WGS) entry which is preliminary data.</text>
</comment>
<keyword evidence="10" id="KW-0131">Cell cycle</keyword>
<accession>A0A8H7D6C0</accession>
<dbReference type="PANTHER" id="PTHR24072">
    <property type="entry name" value="RHO FAMILY GTPASE"/>
    <property type="match status" value="1"/>
</dbReference>
<dbReference type="InterPro" id="IPR005225">
    <property type="entry name" value="Small_GTP-bd"/>
</dbReference>
<gene>
    <name evidence="10" type="ORF">MVEN_00773500</name>
</gene>
<evidence type="ECO:0000256" key="9">
    <source>
        <dbReference type="ARBA" id="ARBA00023289"/>
    </source>
</evidence>
<dbReference type="InterPro" id="IPR001806">
    <property type="entry name" value="Small_GTPase"/>
</dbReference>
<dbReference type="GO" id="GO:0007264">
    <property type="term" value="P:small GTPase-mediated signal transduction"/>
    <property type="evidence" value="ECO:0007669"/>
    <property type="project" value="InterPro"/>
</dbReference>
<dbReference type="NCBIfam" id="TIGR00231">
    <property type="entry name" value="small_GTP"/>
    <property type="match status" value="1"/>
</dbReference>
<protein>
    <submittedName>
        <fullName evidence="10">Cell division control</fullName>
    </submittedName>
</protein>
<evidence type="ECO:0000256" key="6">
    <source>
        <dbReference type="ARBA" id="ARBA00023134"/>
    </source>
</evidence>
<keyword evidence="8" id="KW-0449">Lipoprotein</keyword>
<dbReference type="GO" id="GO:0005525">
    <property type="term" value="F:GTP binding"/>
    <property type="evidence" value="ECO:0007669"/>
    <property type="project" value="UniProtKB-KW"/>
</dbReference>
<dbReference type="SMART" id="SM00173">
    <property type="entry name" value="RAS"/>
    <property type="match status" value="1"/>
</dbReference>
<dbReference type="SUPFAM" id="SSF52540">
    <property type="entry name" value="P-loop containing nucleoside triphosphate hydrolases"/>
    <property type="match status" value="2"/>
</dbReference>
<dbReference type="Pfam" id="PF00071">
    <property type="entry name" value="Ras"/>
    <property type="match status" value="2"/>
</dbReference>
<evidence type="ECO:0000256" key="5">
    <source>
        <dbReference type="ARBA" id="ARBA00022741"/>
    </source>
</evidence>
<dbReference type="CDD" id="cd00157">
    <property type="entry name" value="Rho"/>
    <property type="match status" value="1"/>
</dbReference>
<organism evidence="10 11">
    <name type="scientific">Mycena venus</name>
    <dbReference type="NCBI Taxonomy" id="2733690"/>
    <lineage>
        <taxon>Eukaryota</taxon>
        <taxon>Fungi</taxon>
        <taxon>Dikarya</taxon>
        <taxon>Basidiomycota</taxon>
        <taxon>Agaricomycotina</taxon>
        <taxon>Agaricomycetes</taxon>
        <taxon>Agaricomycetidae</taxon>
        <taxon>Agaricales</taxon>
        <taxon>Marasmiineae</taxon>
        <taxon>Mycenaceae</taxon>
        <taxon>Mycena</taxon>
    </lineage>
</organism>
<dbReference type="GO" id="GO:0051301">
    <property type="term" value="P:cell division"/>
    <property type="evidence" value="ECO:0007669"/>
    <property type="project" value="UniProtKB-KW"/>
</dbReference>
<dbReference type="InterPro" id="IPR003578">
    <property type="entry name" value="Small_GTPase_Rho"/>
</dbReference>
<keyword evidence="11" id="KW-1185">Reference proteome</keyword>
<keyword evidence="9" id="KW-0636">Prenylation</keyword>
<name>A0A8H7D6C0_9AGAR</name>
<dbReference type="GO" id="GO:0003924">
    <property type="term" value="F:GTPase activity"/>
    <property type="evidence" value="ECO:0007669"/>
    <property type="project" value="InterPro"/>
</dbReference>
<keyword evidence="5" id="KW-0547">Nucleotide-binding</keyword>
<keyword evidence="6" id="KW-0342">GTP-binding</keyword>
<comment type="similarity">
    <text evidence="2">Belongs to the small GTPase superfamily. Rho family.</text>
</comment>
<proteinExistence type="inferred from homology"/>
<evidence type="ECO:0000256" key="2">
    <source>
        <dbReference type="ARBA" id="ARBA00010142"/>
    </source>
</evidence>
<keyword evidence="10" id="KW-0132">Cell division</keyword>
<dbReference type="SMART" id="SM00174">
    <property type="entry name" value="RHO"/>
    <property type="match status" value="2"/>
</dbReference>
<evidence type="ECO:0000313" key="11">
    <source>
        <dbReference type="Proteomes" id="UP000620124"/>
    </source>
</evidence>
<dbReference type="FunFam" id="3.40.50.300:FF:000983">
    <property type="entry name" value="Rho family GTPase"/>
    <property type="match status" value="1"/>
</dbReference>
<dbReference type="EMBL" id="JACAZI010000005">
    <property type="protein sequence ID" value="KAF7360433.1"/>
    <property type="molecule type" value="Genomic_DNA"/>
</dbReference>
<dbReference type="InterPro" id="IPR027417">
    <property type="entry name" value="P-loop_NTPase"/>
</dbReference>
<evidence type="ECO:0000256" key="7">
    <source>
        <dbReference type="ARBA" id="ARBA00023136"/>
    </source>
</evidence>
<sequence>MPSGSKNVKKLTILGDGAVGKTCIIISYTTGTFPGQYVPSLWDTYATDVKIQGETYTLALWDTAGGKDYDRLRPLAYPQTDVFLICFNVAWPFSFENIRDKWVPEVRHYCPDVPFLIVATQIDLRDDSEGAAKYVECSAQTQAGLNNVFDEAIIATLKWPVGAPQSKPGDAIRRRQPCHKALPQHIGFFDAVGQLEHDHLRPLSYPKTDVFVCLSVGLPASFENLKRKWFPELYQYCPDVPRIMVVTQIDLRNNQQAVKEMAMHGLAPVTTKQGWRLAREVDATKYVECSAKTHQGVKNVFDKAAAAAVTALKQK</sequence>
<dbReference type="PROSITE" id="PS51420">
    <property type="entry name" value="RHO"/>
    <property type="match status" value="1"/>
</dbReference>
<dbReference type="GO" id="GO:0005886">
    <property type="term" value="C:plasma membrane"/>
    <property type="evidence" value="ECO:0007669"/>
    <property type="project" value="UniProtKB-SubCell"/>
</dbReference>
<dbReference type="SMART" id="SM00175">
    <property type="entry name" value="RAB"/>
    <property type="match status" value="1"/>
</dbReference>
<dbReference type="PROSITE" id="PS51419">
    <property type="entry name" value="RAB"/>
    <property type="match status" value="1"/>
</dbReference>
<keyword evidence="4" id="KW-0488">Methylation</keyword>
<dbReference type="PROSITE" id="PS51421">
    <property type="entry name" value="RAS"/>
    <property type="match status" value="1"/>
</dbReference>
<evidence type="ECO:0000313" key="10">
    <source>
        <dbReference type="EMBL" id="KAF7360433.1"/>
    </source>
</evidence>
<reference evidence="10" key="1">
    <citation type="submission" date="2020-05" db="EMBL/GenBank/DDBJ databases">
        <title>Mycena genomes resolve the evolution of fungal bioluminescence.</title>
        <authorList>
            <person name="Tsai I.J."/>
        </authorList>
    </citation>
    <scope>NUCLEOTIDE SEQUENCE</scope>
    <source>
        <strain evidence="10">CCC161011</strain>
    </source>
</reference>
<dbReference type="Proteomes" id="UP000620124">
    <property type="component" value="Unassembled WGS sequence"/>
</dbReference>
<evidence type="ECO:0000256" key="4">
    <source>
        <dbReference type="ARBA" id="ARBA00022481"/>
    </source>
</evidence>
<comment type="subcellular location">
    <subcellularLocation>
        <location evidence="1">Cell membrane</location>
        <topology evidence="1">Lipid-anchor</topology>
        <orientation evidence="1">Cytoplasmic side</orientation>
    </subcellularLocation>
</comment>
<keyword evidence="3" id="KW-1003">Cell membrane</keyword>
<dbReference type="OrthoDB" id="8830751at2759"/>
<evidence type="ECO:0000256" key="8">
    <source>
        <dbReference type="ARBA" id="ARBA00023288"/>
    </source>
</evidence>
<evidence type="ECO:0000256" key="1">
    <source>
        <dbReference type="ARBA" id="ARBA00004342"/>
    </source>
</evidence>
<dbReference type="AlphaFoldDB" id="A0A8H7D6C0"/>
<keyword evidence="7" id="KW-0472">Membrane</keyword>
<dbReference type="Gene3D" id="3.40.50.300">
    <property type="entry name" value="P-loop containing nucleotide triphosphate hydrolases"/>
    <property type="match status" value="2"/>
</dbReference>
<evidence type="ECO:0000256" key="3">
    <source>
        <dbReference type="ARBA" id="ARBA00022475"/>
    </source>
</evidence>
<dbReference type="PRINTS" id="PR00449">
    <property type="entry name" value="RASTRNSFRMNG"/>
</dbReference>